<gene>
    <name evidence="1" type="ORF">AAV35_011385</name>
    <name evidence="2" type="ORF">MJ3_08806</name>
</gene>
<proteinExistence type="predicted"/>
<dbReference type="OrthoDB" id="2985972at2"/>
<evidence type="ECO:0008006" key="5">
    <source>
        <dbReference type="Google" id="ProtNLM"/>
    </source>
</evidence>
<dbReference type="EMBL" id="AMPQ01000011">
    <property type="protein sequence ID" value="EKE31323.1"/>
    <property type="molecule type" value="Genomic_DNA"/>
</dbReference>
<dbReference type="RefSeq" id="WP_008590560.1">
    <property type="nucleotide sequence ID" value="NZ_AMPQ01000011.1"/>
</dbReference>
<dbReference type="Proteomes" id="UP000092654">
    <property type="component" value="Chromosome"/>
</dbReference>
<evidence type="ECO:0000313" key="3">
    <source>
        <dbReference type="Proteomes" id="UP000011746"/>
    </source>
</evidence>
<sequence length="435" mass="49776">MGNLSLSDKDDIWILKPEKEDLVEAAKYAAITLPWTFNRMMNNTGASGQINRALNIAKGIAAQEMLKKVFESKGIKARVQRKSYREDDLFDFRIDINGEELSLDLKTFNHFSNYQRDEREELSKELIVSNSGYGGPDWRKFFPMLIPHTQIGQSKEAYCFALGTSIDFRKDVTTDRDDYCITAFPYKEFLPFLSSKKLCLKREEAGEGIYINCNYAKEPSLFNTHDCIDLKVFGEWDGQMKVEEVVLKSGDSVEVGPFSCIASFQIPKDSFENLEGNIEVEVSRNEFTTSVRNTSRRNINVPPDSTLTFGKDDFCNLILPRNYTLFVLGWITKEDYLAACTKYTGWVWPNDRVDKYKNQPWSQITEKDRKMLKKTGFERYISSNPRLIDAGFMKTTGLGSGAYCYVYPNIGRGGGIRENNLYVLPQDLNIMDNLG</sequence>
<name>K2G844_9BACI</name>
<dbReference type="eggNOG" id="ENOG5033RT7">
    <property type="taxonomic scope" value="Bacteria"/>
</dbReference>
<protein>
    <recommendedName>
        <fullName evidence="5">Restriction endonuclease</fullName>
    </recommendedName>
</protein>
<dbReference type="STRING" id="1230341.AAV35_011385"/>
<dbReference type="PATRIC" id="fig|1230341.3.peg.1819"/>
<dbReference type="Proteomes" id="UP000011746">
    <property type="component" value="Unassembled WGS sequence"/>
</dbReference>
<accession>K2G844</accession>
<evidence type="ECO:0000313" key="4">
    <source>
        <dbReference type="Proteomes" id="UP000092654"/>
    </source>
</evidence>
<keyword evidence="3" id="KW-1185">Reference proteome</keyword>
<dbReference type="KEGG" id="sje:AAV35_011385"/>
<evidence type="ECO:0000313" key="2">
    <source>
        <dbReference type="EMBL" id="EKE31323.1"/>
    </source>
</evidence>
<reference evidence="4" key="2">
    <citation type="submission" date="2015-06" db="EMBL/GenBank/DDBJ databases">
        <title>Salimicrobium jeotgali MJ3, isolated from Myulchi jeot, a traditional Korean fermented seafood.</title>
        <authorList>
            <person name="Kim K.H."/>
            <person name="Jeon C.O."/>
            <person name="Jin H.M."/>
        </authorList>
    </citation>
    <scope>NUCLEOTIDE SEQUENCE [LARGE SCALE GENOMIC DNA]</scope>
    <source>
        <strain evidence="4">MJ3</strain>
    </source>
</reference>
<evidence type="ECO:0000313" key="1">
    <source>
        <dbReference type="EMBL" id="AKG05318.1"/>
    </source>
</evidence>
<reference evidence="1" key="3">
    <citation type="submission" date="2016-11" db="EMBL/GenBank/DDBJ databases">
        <title>Salimicrobium jeotgali MJ3, isolated from Myulchi jeot, a traditional Korean fermented seafood.</title>
        <authorList>
            <person name="Kim K.H."/>
            <person name="Jeon C.O."/>
            <person name="Jin H.M."/>
        </authorList>
    </citation>
    <scope>NUCLEOTIDE SEQUENCE</scope>
    <source>
        <strain evidence="1">MJ3</strain>
    </source>
</reference>
<reference evidence="2 3" key="1">
    <citation type="journal article" date="2012" name="J. Bacteriol.">
        <title>Draft Genome Sequence of Salimicrobium sp. Strain MJ3, Isolated from Myulchi-Jeot, Korean Fermented Seafood.</title>
        <authorList>
            <person name="Lee S.H."/>
            <person name="Jung J.Y."/>
            <person name="Jeon C.O."/>
        </authorList>
    </citation>
    <scope>NUCLEOTIDE SEQUENCE [LARGE SCALE GENOMIC DNA]</scope>
    <source>
        <strain evidence="2 3">MJ3</strain>
    </source>
</reference>
<dbReference type="AlphaFoldDB" id="K2G844"/>
<dbReference type="EMBL" id="CP011361">
    <property type="protein sequence ID" value="AKG05318.1"/>
    <property type="molecule type" value="Genomic_DNA"/>
</dbReference>
<organism evidence="2 3">
    <name type="scientific">Salimicrobium jeotgali</name>
    <dbReference type="NCBI Taxonomy" id="1230341"/>
    <lineage>
        <taxon>Bacteria</taxon>
        <taxon>Bacillati</taxon>
        <taxon>Bacillota</taxon>
        <taxon>Bacilli</taxon>
        <taxon>Bacillales</taxon>
        <taxon>Bacillaceae</taxon>
        <taxon>Salimicrobium</taxon>
    </lineage>
</organism>